<evidence type="ECO:0000313" key="1">
    <source>
        <dbReference type="EMBL" id="QNT77300.1"/>
    </source>
</evidence>
<protein>
    <submittedName>
        <fullName evidence="1">Uncharacterized protein</fullName>
    </submittedName>
</protein>
<name>A0A7H1NNE0_9PROT</name>
<dbReference type="KEGG" id="ebla:JGUZn3_00330"/>
<reference evidence="1 2" key="1">
    <citation type="submission" date="2020-08" db="EMBL/GenBank/DDBJ databases">
        <title>Complete genome sequence of Entomobacter blattae G55GP.</title>
        <authorList>
            <person name="Poehlein A."/>
            <person name="Guzman J."/>
            <person name="Daniel R."/>
            <person name="Vilcinskas A."/>
        </authorList>
    </citation>
    <scope>NUCLEOTIDE SEQUENCE [LARGE SCALE GENOMIC DNA]</scope>
    <source>
        <strain evidence="1 2">G55GP</strain>
    </source>
</reference>
<evidence type="ECO:0000313" key="2">
    <source>
        <dbReference type="Proteomes" id="UP000516349"/>
    </source>
</evidence>
<dbReference type="AlphaFoldDB" id="A0A7H1NNE0"/>
<dbReference type="Proteomes" id="UP000516349">
    <property type="component" value="Chromosome"/>
</dbReference>
<sequence>MAFNPFILERGLLLETPILLLFYIIHELGGVKTYLTLLQEIPRLV</sequence>
<accession>A0A7H1NNE0</accession>
<gene>
    <name evidence="1" type="ORF">JGUZn3_00330</name>
</gene>
<organism evidence="1 2">
    <name type="scientific">Entomobacter blattae</name>
    <dbReference type="NCBI Taxonomy" id="2762277"/>
    <lineage>
        <taxon>Bacteria</taxon>
        <taxon>Pseudomonadati</taxon>
        <taxon>Pseudomonadota</taxon>
        <taxon>Alphaproteobacteria</taxon>
        <taxon>Acetobacterales</taxon>
        <taxon>Acetobacteraceae</taxon>
        <taxon>Entomobacter</taxon>
    </lineage>
</organism>
<dbReference type="EMBL" id="CP060244">
    <property type="protein sequence ID" value="QNT77300.1"/>
    <property type="molecule type" value="Genomic_DNA"/>
</dbReference>
<keyword evidence="2" id="KW-1185">Reference proteome</keyword>
<proteinExistence type="predicted"/>